<dbReference type="Proteomes" id="UP000800082">
    <property type="component" value="Unassembled WGS sequence"/>
</dbReference>
<dbReference type="GeneID" id="54344211"/>
<dbReference type="PANTHER" id="PTHR43639:SF1">
    <property type="entry name" value="SHORT-CHAIN DEHYDROGENASE_REDUCTASE FAMILY PROTEIN"/>
    <property type="match status" value="1"/>
</dbReference>
<dbReference type="OrthoDB" id="47007at2759"/>
<dbReference type="InterPro" id="IPR036291">
    <property type="entry name" value="NAD(P)-bd_dom_sf"/>
</dbReference>
<evidence type="ECO:0000313" key="5">
    <source>
        <dbReference type="Proteomes" id="UP000800082"/>
    </source>
</evidence>
<organism evidence="4 5">
    <name type="scientific">Didymella exigua CBS 183.55</name>
    <dbReference type="NCBI Taxonomy" id="1150837"/>
    <lineage>
        <taxon>Eukaryota</taxon>
        <taxon>Fungi</taxon>
        <taxon>Dikarya</taxon>
        <taxon>Ascomycota</taxon>
        <taxon>Pezizomycotina</taxon>
        <taxon>Dothideomycetes</taxon>
        <taxon>Pleosporomycetidae</taxon>
        <taxon>Pleosporales</taxon>
        <taxon>Pleosporineae</taxon>
        <taxon>Didymellaceae</taxon>
        <taxon>Didymella</taxon>
    </lineage>
</organism>
<keyword evidence="2" id="KW-0560">Oxidoreductase</keyword>
<evidence type="ECO:0000313" key="4">
    <source>
        <dbReference type="EMBL" id="KAF1929097.1"/>
    </source>
</evidence>
<dbReference type="PRINTS" id="PR00081">
    <property type="entry name" value="GDHRDH"/>
</dbReference>
<gene>
    <name evidence="4" type="ORF">M421DRAFT_100790</name>
</gene>
<dbReference type="AlphaFoldDB" id="A0A6A5RUR3"/>
<sequence length="243" mass="26201">MEREALPITAGPMCTVNHTYNSSVNIHHVNCLNVNFTSASRGIGAGLAIEHTKCVLTSPKSENKAKNITSNIEALKNDRKIHIVQADLKQFEAPERSYPRQDDISGTRSTFLVNNASVLRANPIEETLADYAGIFDVNVCALLPLIKAVMPHLRKSGRAINMSSVGARIGPSKISLYATSREAIEGMTKILAQEIGDAGYTVNAIAPGPVELEMLDDVHKGIVDDSKWVSGQIISASGGFMML</sequence>
<dbReference type="EMBL" id="ML978967">
    <property type="protein sequence ID" value="KAF1929097.1"/>
    <property type="molecule type" value="Genomic_DNA"/>
</dbReference>
<dbReference type="GO" id="GO:0016491">
    <property type="term" value="F:oxidoreductase activity"/>
    <property type="evidence" value="ECO:0007669"/>
    <property type="project" value="UniProtKB-KW"/>
</dbReference>
<proteinExistence type="inferred from homology"/>
<evidence type="ECO:0000256" key="1">
    <source>
        <dbReference type="ARBA" id="ARBA00006484"/>
    </source>
</evidence>
<comment type="similarity">
    <text evidence="1 3">Belongs to the short-chain dehydrogenases/reductases (SDR) family.</text>
</comment>
<reference evidence="4" key="1">
    <citation type="journal article" date="2020" name="Stud. Mycol.">
        <title>101 Dothideomycetes genomes: a test case for predicting lifestyles and emergence of pathogens.</title>
        <authorList>
            <person name="Haridas S."/>
            <person name="Albert R."/>
            <person name="Binder M."/>
            <person name="Bloem J."/>
            <person name="Labutti K."/>
            <person name="Salamov A."/>
            <person name="Andreopoulos B."/>
            <person name="Baker S."/>
            <person name="Barry K."/>
            <person name="Bills G."/>
            <person name="Bluhm B."/>
            <person name="Cannon C."/>
            <person name="Castanera R."/>
            <person name="Culley D."/>
            <person name="Daum C."/>
            <person name="Ezra D."/>
            <person name="Gonzalez J."/>
            <person name="Henrissat B."/>
            <person name="Kuo A."/>
            <person name="Liang C."/>
            <person name="Lipzen A."/>
            <person name="Lutzoni F."/>
            <person name="Magnuson J."/>
            <person name="Mondo S."/>
            <person name="Nolan M."/>
            <person name="Ohm R."/>
            <person name="Pangilinan J."/>
            <person name="Park H.-J."/>
            <person name="Ramirez L."/>
            <person name="Alfaro M."/>
            <person name="Sun H."/>
            <person name="Tritt A."/>
            <person name="Yoshinaga Y."/>
            <person name="Zwiers L.-H."/>
            <person name="Turgeon B."/>
            <person name="Goodwin S."/>
            <person name="Spatafora J."/>
            <person name="Crous P."/>
            <person name="Grigoriev I."/>
        </authorList>
    </citation>
    <scope>NUCLEOTIDE SEQUENCE</scope>
    <source>
        <strain evidence="4">CBS 183.55</strain>
    </source>
</reference>
<keyword evidence="5" id="KW-1185">Reference proteome</keyword>
<dbReference type="RefSeq" id="XP_033449345.1">
    <property type="nucleotide sequence ID" value="XM_033586565.1"/>
</dbReference>
<dbReference type="PRINTS" id="PR00080">
    <property type="entry name" value="SDRFAMILY"/>
</dbReference>
<dbReference type="Gene3D" id="3.40.50.720">
    <property type="entry name" value="NAD(P)-binding Rossmann-like Domain"/>
    <property type="match status" value="1"/>
</dbReference>
<evidence type="ECO:0000256" key="2">
    <source>
        <dbReference type="ARBA" id="ARBA00023002"/>
    </source>
</evidence>
<dbReference type="PANTHER" id="PTHR43639">
    <property type="entry name" value="OXIDOREDUCTASE, SHORT-CHAIN DEHYDROGENASE/REDUCTASE FAMILY (AFU_ORTHOLOGUE AFUA_5G02870)"/>
    <property type="match status" value="1"/>
</dbReference>
<protein>
    <submittedName>
        <fullName evidence="4">NAD(P)-binding protein</fullName>
    </submittedName>
</protein>
<name>A0A6A5RUR3_9PLEO</name>
<evidence type="ECO:0000256" key="3">
    <source>
        <dbReference type="RuleBase" id="RU000363"/>
    </source>
</evidence>
<dbReference type="InterPro" id="IPR002347">
    <property type="entry name" value="SDR_fam"/>
</dbReference>
<accession>A0A6A5RUR3</accession>
<dbReference type="SUPFAM" id="SSF51735">
    <property type="entry name" value="NAD(P)-binding Rossmann-fold domains"/>
    <property type="match status" value="1"/>
</dbReference>
<dbReference type="Pfam" id="PF00106">
    <property type="entry name" value="adh_short"/>
    <property type="match status" value="1"/>
</dbReference>